<dbReference type="PROSITE" id="PS50283">
    <property type="entry name" value="NA_SOLUT_SYMP_3"/>
    <property type="match status" value="1"/>
</dbReference>
<dbReference type="GO" id="GO:0005886">
    <property type="term" value="C:plasma membrane"/>
    <property type="evidence" value="ECO:0007669"/>
    <property type="project" value="UniProtKB-SubCell"/>
</dbReference>
<reference evidence="12" key="1">
    <citation type="submission" date="2019-08" db="EMBL/GenBank/DDBJ databases">
        <authorList>
            <person name="Kucharzyk K."/>
            <person name="Murdoch R.W."/>
            <person name="Higgins S."/>
            <person name="Loffler F."/>
        </authorList>
    </citation>
    <scope>NUCLEOTIDE SEQUENCE</scope>
</reference>
<keyword evidence="9 11" id="KW-0472">Membrane</keyword>
<dbReference type="InterPro" id="IPR051163">
    <property type="entry name" value="Sodium:Solute_Symporter_SSF"/>
</dbReference>
<dbReference type="InterPro" id="IPR038377">
    <property type="entry name" value="Na/Glc_symporter_sf"/>
</dbReference>
<dbReference type="PANTHER" id="PTHR42985">
    <property type="entry name" value="SODIUM-COUPLED MONOCARBOXYLATE TRANSPORTER"/>
    <property type="match status" value="1"/>
</dbReference>
<feature type="transmembrane region" description="Helical" evidence="11">
    <location>
        <begin position="75"/>
        <end position="97"/>
    </location>
</feature>
<dbReference type="EMBL" id="VSSQ01029940">
    <property type="protein sequence ID" value="MPM80274.1"/>
    <property type="molecule type" value="Genomic_DNA"/>
</dbReference>
<evidence type="ECO:0000256" key="8">
    <source>
        <dbReference type="ARBA" id="ARBA00023065"/>
    </source>
</evidence>
<proteinExistence type="inferred from homology"/>
<keyword evidence="5 11" id="KW-0812">Transmembrane</keyword>
<accession>A0A645CTP2</accession>
<evidence type="ECO:0000256" key="5">
    <source>
        <dbReference type="ARBA" id="ARBA00022692"/>
    </source>
</evidence>
<evidence type="ECO:0008006" key="13">
    <source>
        <dbReference type="Google" id="ProtNLM"/>
    </source>
</evidence>
<evidence type="ECO:0000256" key="1">
    <source>
        <dbReference type="ARBA" id="ARBA00004651"/>
    </source>
</evidence>
<feature type="transmembrane region" description="Helical" evidence="11">
    <location>
        <begin position="30"/>
        <end position="54"/>
    </location>
</feature>
<protein>
    <recommendedName>
        <fullName evidence="13">Cation/acetate symporter ActP</fullName>
    </recommendedName>
</protein>
<feature type="transmembrane region" description="Helical" evidence="11">
    <location>
        <begin position="109"/>
        <end position="127"/>
    </location>
</feature>
<keyword evidence="8" id="KW-0406">Ion transport</keyword>
<dbReference type="PANTHER" id="PTHR42985:SF40">
    <property type="entry name" value="LD47995P-RELATED"/>
    <property type="match status" value="1"/>
</dbReference>
<dbReference type="GO" id="GO:0015293">
    <property type="term" value="F:symporter activity"/>
    <property type="evidence" value="ECO:0007669"/>
    <property type="project" value="TreeGrafter"/>
</dbReference>
<keyword evidence="7" id="KW-0915">Sodium</keyword>
<dbReference type="Gene3D" id="1.20.1730.10">
    <property type="entry name" value="Sodium/glucose cotransporter"/>
    <property type="match status" value="1"/>
</dbReference>
<dbReference type="GO" id="GO:0006814">
    <property type="term" value="P:sodium ion transport"/>
    <property type="evidence" value="ECO:0007669"/>
    <property type="project" value="UniProtKB-KW"/>
</dbReference>
<feature type="transmembrane region" description="Helical" evidence="11">
    <location>
        <begin position="136"/>
        <end position="159"/>
    </location>
</feature>
<comment type="similarity">
    <text evidence="2">Belongs to the sodium:solute symporter (SSF) (TC 2.A.21) family.</text>
</comment>
<evidence type="ECO:0000256" key="4">
    <source>
        <dbReference type="ARBA" id="ARBA00022475"/>
    </source>
</evidence>
<sequence>MALRLPEGVSGDQALGYFVATELPAPLPGIIVTALLSALMSTVAGAVNSLVTVLMKDVIVLFNPALAGTAREVDWCRRLTVVGGISAVLVALVIYWSGRHVRTTVMEVVGVWGTLWPILFAIFLYGVTSQKVSAKAIFVSLLISGAVGLAFPYVSYYLLPEAYRWGFSWVGIPGLILALTLPPVFAVIWPNTRDLTGLTLKTTRDFIRDNR</sequence>
<organism evidence="12">
    <name type="scientific">bioreactor metagenome</name>
    <dbReference type="NCBI Taxonomy" id="1076179"/>
    <lineage>
        <taxon>unclassified sequences</taxon>
        <taxon>metagenomes</taxon>
        <taxon>ecological metagenomes</taxon>
    </lineage>
</organism>
<keyword evidence="6 11" id="KW-1133">Transmembrane helix</keyword>
<evidence type="ECO:0000256" key="7">
    <source>
        <dbReference type="ARBA" id="ARBA00023053"/>
    </source>
</evidence>
<evidence type="ECO:0000256" key="3">
    <source>
        <dbReference type="ARBA" id="ARBA00022448"/>
    </source>
</evidence>
<keyword evidence="4" id="KW-1003">Cell membrane</keyword>
<dbReference type="InterPro" id="IPR001734">
    <property type="entry name" value="Na/solute_symporter"/>
</dbReference>
<evidence type="ECO:0000256" key="11">
    <source>
        <dbReference type="SAM" id="Phobius"/>
    </source>
</evidence>
<dbReference type="Pfam" id="PF00474">
    <property type="entry name" value="SSF"/>
    <property type="match status" value="1"/>
</dbReference>
<comment type="caution">
    <text evidence="12">The sequence shown here is derived from an EMBL/GenBank/DDBJ whole genome shotgun (WGS) entry which is preliminary data.</text>
</comment>
<feature type="transmembrane region" description="Helical" evidence="11">
    <location>
        <begin position="165"/>
        <end position="189"/>
    </location>
</feature>
<comment type="subcellular location">
    <subcellularLocation>
        <location evidence="1">Cell membrane</location>
        <topology evidence="1">Multi-pass membrane protein</topology>
    </subcellularLocation>
</comment>
<evidence type="ECO:0000256" key="9">
    <source>
        <dbReference type="ARBA" id="ARBA00023136"/>
    </source>
</evidence>
<keyword evidence="3" id="KW-0813">Transport</keyword>
<evidence type="ECO:0000256" key="6">
    <source>
        <dbReference type="ARBA" id="ARBA00022989"/>
    </source>
</evidence>
<evidence type="ECO:0000256" key="2">
    <source>
        <dbReference type="ARBA" id="ARBA00006434"/>
    </source>
</evidence>
<evidence type="ECO:0000256" key="10">
    <source>
        <dbReference type="ARBA" id="ARBA00023201"/>
    </source>
</evidence>
<evidence type="ECO:0000313" key="12">
    <source>
        <dbReference type="EMBL" id="MPM80274.1"/>
    </source>
</evidence>
<name>A0A645CTP2_9ZZZZ</name>
<keyword evidence="10" id="KW-0739">Sodium transport</keyword>
<dbReference type="AlphaFoldDB" id="A0A645CTP2"/>
<gene>
    <name evidence="12" type="ORF">SDC9_127321</name>
</gene>